<evidence type="ECO:0000256" key="6">
    <source>
        <dbReference type="ARBA" id="ARBA00023098"/>
    </source>
</evidence>
<dbReference type="PANTHER" id="PTHR11728">
    <property type="entry name" value="GLYCEROL-3-PHOSPHATE DEHYDROGENASE"/>
    <property type="match status" value="1"/>
</dbReference>
<evidence type="ECO:0000313" key="17">
    <source>
        <dbReference type="Proteomes" id="UP000183639"/>
    </source>
</evidence>
<keyword evidence="7 9" id="KW-0594">Phospholipid biosynthesis</keyword>
<proteinExistence type="inferred from homology"/>
<feature type="binding site" evidence="9">
    <location>
        <position position="11"/>
    </location>
    <ligand>
        <name>NADPH</name>
        <dbReference type="ChEBI" id="CHEBI:57783"/>
    </ligand>
</feature>
<evidence type="ECO:0000256" key="13">
    <source>
        <dbReference type="RuleBase" id="RU000439"/>
    </source>
</evidence>
<dbReference type="Pfam" id="PF07479">
    <property type="entry name" value="NAD_Gly3P_dh_C"/>
    <property type="match status" value="1"/>
</dbReference>
<feature type="binding site" evidence="11">
    <location>
        <position position="265"/>
    </location>
    <ligand>
        <name>NAD(+)</name>
        <dbReference type="ChEBI" id="CHEBI:57540"/>
    </ligand>
</feature>
<dbReference type="SUPFAM" id="SSF48179">
    <property type="entry name" value="6-phosphogluconate dehydrogenase C-terminal domain-like"/>
    <property type="match status" value="1"/>
</dbReference>
<dbReference type="NCBIfam" id="NF000940">
    <property type="entry name" value="PRK00094.1-2"/>
    <property type="match status" value="1"/>
</dbReference>
<dbReference type="GO" id="GO:0008654">
    <property type="term" value="P:phospholipid biosynthetic process"/>
    <property type="evidence" value="ECO:0007669"/>
    <property type="project" value="UniProtKB-KW"/>
</dbReference>
<dbReference type="RefSeq" id="WP_075442166.1">
    <property type="nucleotide sequence ID" value="NZ_FOQK01000003.1"/>
</dbReference>
<dbReference type="InterPro" id="IPR036291">
    <property type="entry name" value="NAD(P)-bd_dom_sf"/>
</dbReference>
<evidence type="ECO:0000256" key="12">
    <source>
        <dbReference type="RuleBase" id="RU000437"/>
    </source>
</evidence>
<dbReference type="Gene3D" id="3.40.50.720">
    <property type="entry name" value="NAD(P)-binding Rossmann-like Domain"/>
    <property type="match status" value="1"/>
</dbReference>
<feature type="binding site" evidence="9">
    <location>
        <position position="268"/>
    </location>
    <ligand>
        <name>NADPH</name>
        <dbReference type="ChEBI" id="CHEBI:57783"/>
    </ligand>
</feature>
<dbReference type="PIRSF" id="PIRSF000114">
    <property type="entry name" value="Glycerol-3-P_dh"/>
    <property type="match status" value="1"/>
</dbReference>
<dbReference type="InterPro" id="IPR011128">
    <property type="entry name" value="G3P_DH_NAD-dep_N"/>
</dbReference>
<dbReference type="UniPathway" id="UPA00940"/>
<gene>
    <name evidence="9" type="primary">gpsA</name>
    <name evidence="16" type="ORF">SAMN04487861_10394</name>
</gene>
<reference evidence="16 17" key="1">
    <citation type="submission" date="2016-10" db="EMBL/GenBank/DDBJ databases">
        <authorList>
            <person name="de Groot N.N."/>
        </authorList>
    </citation>
    <scope>NUCLEOTIDE SEQUENCE [LARGE SCALE GENOMIC DNA]</scope>
    <source>
        <strain evidence="16 17">Z108</strain>
    </source>
</reference>
<keyword evidence="4 9" id="KW-0560">Oxidoreductase</keyword>
<name>A0A1I3CEQ2_SELRU</name>
<evidence type="ECO:0000256" key="3">
    <source>
        <dbReference type="ARBA" id="ARBA00022857"/>
    </source>
</evidence>
<comment type="function">
    <text evidence="9">Catalyzes the reduction of the glycolytic intermediate dihydroxyacetone phosphate (DHAP) to sn-glycerol 3-phosphate (G3P), the key precursor for phospholipid synthesis.</text>
</comment>
<evidence type="ECO:0000256" key="5">
    <source>
        <dbReference type="ARBA" id="ARBA00023027"/>
    </source>
</evidence>
<comment type="pathway">
    <text evidence="9">Membrane lipid metabolism; glycerophospholipid metabolism.</text>
</comment>
<comment type="caution">
    <text evidence="9">Lacks conserved residue(s) required for the propagation of feature annotation.</text>
</comment>
<evidence type="ECO:0000256" key="4">
    <source>
        <dbReference type="ARBA" id="ARBA00023002"/>
    </source>
</evidence>
<evidence type="ECO:0000256" key="8">
    <source>
        <dbReference type="ARBA" id="ARBA00023264"/>
    </source>
</evidence>
<dbReference type="InterPro" id="IPR006109">
    <property type="entry name" value="G3P_DH_NAD-dep_C"/>
</dbReference>
<feature type="domain" description="Glycerol-3-phosphate dehydrogenase NAD-dependent C-terminal" evidence="15">
    <location>
        <begin position="175"/>
        <end position="306"/>
    </location>
</feature>
<dbReference type="InterPro" id="IPR008927">
    <property type="entry name" value="6-PGluconate_DH-like_C_sf"/>
</dbReference>
<feature type="binding site" evidence="9">
    <location>
        <position position="238"/>
    </location>
    <ligand>
        <name>sn-glycerol 3-phosphate</name>
        <dbReference type="ChEBI" id="CHEBI:57597"/>
    </ligand>
</feature>
<feature type="binding site" evidence="9">
    <location>
        <position position="186"/>
    </location>
    <ligand>
        <name>sn-glycerol 3-phosphate</name>
        <dbReference type="ChEBI" id="CHEBI:57597"/>
    </ligand>
</feature>
<evidence type="ECO:0000256" key="10">
    <source>
        <dbReference type="PIRSR" id="PIRSR000114-1"/>
    </source>
</evidence>
<dbReference type="OrthoDB" id="9812273at2"/>
<keyword evidence="8 9" id="KW-1208">Phospholipid metabolism</keyword>
<dbReference type="GO" id="GO:0006650">
    <property type="term" value="P:glycerophospholipid metabolic process"/>
    <property type="evidence" value="ECO:0007669"/>
    <property type="project" value="UniProtKB-UniRule"/>
</dbReference>
<evidence type="ECO:0000259" key="14">
    <source>
        <dbReference type="Pfam" id="PF01210"/>
    </source>
</evidence>
<feature type="binding site" evidence="9">
    <location>
        <position position="32"/>
    </location>
    <ligand>
        <name>NADPH</name>
        <dbReference type="ChEBI" id="CHEBI:57783"/>
    </ligand>
</feature>
<dbReference type="EC" id="1.1.1.94" evidence="9"/>
<dbReference type="NCBIfam" id="NF000942">
    <property type="entry name" value="PRK00094.1-4"/>
    <property type="match status" value="1"/>
</dbReference>
<feature type="binding site" evidence="9">
    <location>
        <position position="248"/>
    </location>
    <ligand>
        <name>sn-glycerol 3-phosphate</name>
        <dbReference type="ChEBI" id="CHEBI:57597"/>
    </ligand>
</feature>
<feature type="binding site" evidence="9">
    <location>
        <position position="102"/>
    </location>
    <ligand>
        <name>NADPH</name>
        <dbReference type="ChEBI" id="CHEBI:57783"/>
    </ligand>
</feature>
<protein>
    <recommendedName>
        <fullName evidence="9">Glycerol-3-phosphate dehydrogenase [NAD(P)+]</fullName>
        <ecNumber evidence="9">1.1.1.94</ecNumber>
    </recommendedName>
    <alternativeName>
        <fullName evidence="9">NAD(P)(+)-dependent glycerol-3-phosphate dehydrogenase</fullName>
    </alternativeName>
    <alternativeName>
        <fullName evidence="9">NAD(P)H-dependent dihydroxyacetone-phosphate reductase</fullName>
    </alternativeName>
</protein>
<feature type="active site" description="Proton acceptor" evidence="9 10">
    <location>
        <position position="186"/>
    </location>
</feature>
<feature type="binding site" evidence="11">
    <location>
        <begin position="7"/>
        <end position="12"/>
    </location>
    <ligand>
        <name>NAD(+)</name>
        <dbReference type="ChEBI" id="CHEBI:57540"/>
    </ligand>
</feature>
<evidence type="ECO:0000256" key="9">
    <source>
        <dbReference type="HAMAP-Rule" id="MF_00394"/>
    </source>
</evidence>
<organism evidence="16 17">
    <name type="scientific">Selenomonas ruminantium</name>
    <dbReference type="NCBI Taxonomy" id="971"/>
    <lineage>
        <taxon>Bacteria</taxon>
        <taxon>Bacillati</taxon>
        <taxon>Bacillota</taxon>
        <taxon>Negativicutes</taxon>
        <taxon>Selenomonadales</taxon>
        <taxon>Selenomonadaceae</taxon>
        <taxon>Selenomonas</taxon>
    </lineage>
</organism>
<dbReference type="GO" id="GO:0141152">
    <property type="term" value="F:glycerol-3-phosphate dehydrogenase (NAD+) activity"/>
    <property type="evidence" value="ECO:0007669"/>
    <property type="project" value="RHEA"/>
</dbReference>
<dbReference type="EMBL" id="FOQK01000003">
    <property type="protein sequence ID" value="SFH73020.1"/>
    <property type="molecule type" value="Genomic_DNA"/>
</dbReference>
<dbReference type="GO" id="GO:0051287">
    <property type="term" value="F:NAD binding"/>
    <property type="evidence" value="ECO:0007669"/>
    <property type="project" value="InterPro"/>
</dbReference>
<sequence>MKVTVLGCGRWGTFHAWYADHIGHDVLLWGRKGSKHLQELKETHKNEYLELPERVALTDDIEAALAFADTIVISISSQQLRSFVGELAALGLAGKRFVLCMKGLEIGTGKRLTTVFREAAGENIPVAVWVGPGHVQDFTRGIPNCMVIAAADMQLTKELVEAFSSPLIRFYYGEDLLGTEIGAAAKNVVGLAAGMLDGFGYGSLKGALMARGTRELSRLIEKMGGDKMTVYGLSHLGDYEATLFSPHSNNRRFGEDLITGKPFAKLAEGVYTVEALMDLAREYRVELPICETVYEIVHNHQDPKDQLTQLFMRSTKSELA</sequence>
<feature type="domain" description="Glycerol-3-phosphate dehydrogenase NAD-dependent N-terminal" evidence="14">
    <location>
        <begin position="2"/>
        <end position="155"/>
    </location>
</feature>
<dbReference type="Pfam" id="PF01210">
    <property type="entry name" value="NAD_Gly3P_dh_N"/>
    <property type="match status" value="1"/>
</dbReference>
<feature type="binding site" evidence="9">
    <location>
        <position position="48"/>
    </location>
    <ligand>
        <name>NADPH</name>
        <dbReference type="ChEBI" id="CHEBI:57783"/>
    </ligand>
</feature>
<feature type="binding site" evidence="9">
    <location>
        <position position="131"/>
    </location>
    <ligand>
        <name>sn-glycerol 3-phosphate</name>
        <dbReference type="ChEBI" id="CHEBI:57597"/>
    </ligand>
</feature>
<comment type="subcellular location">
    <subcellularLocation>
        <location evidence="9">Cytoplasm</location>
    </subcellularLocation>
</comment>
<dbReference type="SUPFAM" id="SSF51735">
    <property type="entry name" value="NAD(P)-binding Rossmann-fold domains"/>
    <property type="match status" value="1"/>
</dbReference>
<dbReference type="Proteomes" id="UP000183639">
    <property type="component" value="Unassembled WGS sequence"/>
</dbReference>
<keyword evidence="2 9" id="KW-0444">Lipid biosynthesis</keyword>
<dbReference type="HAMAP" id="MF_00394">
    <property type="entry name" value="NAD_Glyc3P_dehydrog"/>
    <property type="match status" value="1"/>
</dbReference>
<dbReference type="Gene3D" id="1.10.1040.10">
    <property type="entry name" value="N-(1-d-carboxylethyl)-l-norvaline Dehydrogenase, domain 2"/>
    <property type="match status" value="1"/>
</dbReference>
<dbReference type="InterPro" id="IPR006168">
    <property type="entry name" value="G3P_DH_NAD-dep"/>
</dbReference>
<dbReference type="GO" id="GO:0141153">
    <property type="term" value="F:glycerol-3-phosphate dehydrogenase (NADP+) activity"/>
    <property type="evidence" value="ECO:0007669"/>
    <property type="project" value="RHEA"/>
</dbReference>
<keyword evidence="9" id="KW-0963">Cytoplasm</keyword>
<keyword evidence="5 9" id="KW-0520">NAD</keyword>
<dbReference type="PANTHER" id="PTHR11728:SF1">
    <property type="entry name" value="GLYCEROL-3-PHOSPHATE DEHYDROGENASE [NAD(+)] 2, CHLOROPLASTIC"/>
    <property type="match status" value="1"/>
</dbReference>
<evidence type="ECO:0000313" key="16">
    <source>
        <dbReference type="EMBL" id="SFH73020.1"/>
    </source>
</evidence>
<dbReference type="GO" id="GO:0005829">
    <property type="term" value="C:cytosol"/>
    <property type="evidence" value="ECO:0007669"/>
    <property type="project" value="TreeGrafter"/>
</dbReference>
<feature type="binding site" evidence="9">
    <location>
        <position position="31"/>
    </location>
    <ligand>
        <name>NADPH</name>
        <dbReference type="ChEBI" id="CHEBI:57783"/>
    </ligand>
</feature>
<evidence type="ECO:0000256" key="1">
    <source>
        <dbReference type="ARBA" id="ARBA00011009"/>
    </source>
</evidence>
<evidence type="ECO:0000256" key="11">
    <source>
        <dbReference type="PIRSR" id="PIRSR000114-3"/>
    </source>
</evidence>
<evidence type="ECO:0000256" key="2">
    <source>
        <dbReference type="ARBA" id="ARBA00022516"/>
    </source>
</evidence>
<evidence type="ECO:0000259" key="15">
    <source>
        <dbReference type="Pfam" id="PF07479"/>
    </source>
</evidence>
<dbReference type="GO" id="GO:0005975">
    <property type="term" value="P:carbohydrate metabolic process"/>
    <property type="evidence" value="ECO:0007669"/>
    <property type="project" value="InterPro"/>
</dbReference>
<comment type="catalytic activity">
    <reaction evidence="9">
        <text>sn-glycerol 3-phosphate + NAD(+) = dihydroxyacetone phosphate + NADH + H(+)</text>
        <dbReference type="Rhea" id="RHEA:11092"/>
        <dbReference type="ChEBI" id="CHEBI:15378"/>
        <dbReference type="ChEBI" id="CHEBI:57540"/>
        <dbReference type="ChEBI" id="CHEBI:57597"/>
        <dbReference type="ChEBI" id="CHEBI:57642"/>
        <dbReference type="ChEBI" id="CHEBI:57945"/>
        <dbReference type="EC" id="1.1.1.94"/>
    </reaction>
</comment>
<comment type="catalytic activity">
    <reaction evidence="9 13">
        <text>sn-glycerol 3-phosphate + NADP(+) = dihydroxyacetone phosphate + NADPH + H(+)</text>
        <dbReference type="Rhea" id="RHEA:11096"/>
        <dbReference type="ChEBI" id="CHEBI:15378"/>
        <dbReference type="ChEBI" id="CHEBI:57597"/>
        <dbReference type="ChEBI" id="CHEBI:57642"/>
        <dbReference type="ChEBI" id="CHEBI:57783"/>
        <dbReference type="ChEBI" id="CHEBI:58349"/>
        <dbReference type="EC" id="1.1.1.94"/>
    </reaction>
</comment>
<dbReference type="GO" id="GO:0046167">
    <property type="term" value="P:glycerol-3-phosphate biosynthetic process"/>
    <property type="evidence" value="ECO:0007669"/>
    <property type="project" value="UniProtKB-UniRule"/>
</dbReference>
<dbReference type="AlphaFoldDB" id="A0A1I3CEQ2"/>
<accession>A0A1I3CEQ2</accession>
<feature type="binding site" evidence="9">
    <location>
        <position position="102"/>
    </location>
    <ligand>
        <name>sn-glycerol 3-phosphate</name>
        <dbReference type="ChEBI" id="CHEBI:57597"/>
    </ligand>
</feature>
<comment type="similarity">
    <text evidence="1 9 12">Belongs to the NAD-dependent glycerol-3-phosphate dehydrogenase family.</text>
</comment>
<keyword evidence="6 9" id="KW-0443">Lipid metabolism</keyword>
<dbReference type="PRINTS" id="PR00077">
    <property type="entry name" value="GPDHDRGNASE"/>
</dbReference>
<dbReference type="GO" id="GO:0046168">
    <property type="term" value="P:glycerol-3-phosphate catabolic process"/>
    <property type="evidence" value="ECO:0007669"/>
    <property type="project" value="InterPro"/>
</dbReference>
<evidence type="ECO:0000256" key="7">
    <source>
        <dbReference type="ARBA" id="ARBA00023209"/>
    </source>
</evidence>
<keyword evidence="9" id="KW-0547">Nucleotide-binding</keyword>
<feature type="binding site" evidence="9">
    <location>
        <position position="250"/>
    </location>
    <ligand>
        <name>sn-glycerol 3-phosphate</name>
        <dbReference type="ChEBI" id="CHEBI:57597"/>
    </ligand>
</feature>
<dbReference type="PROSITE" id="PS00957">
    <property type="entry name" value="NAD_G3PDH"/>
    <property type="match status" value="1"/>
</dbReference>
<keyword evidence="3 9" id="KW-0521">NADP</keyword>
<dbReference type="InterPro" id="IPR013328">
    <property type="entry name" value="6PGD_dom2"/>
</dbReference>